<dbReference type="AlphaFoldDB" id="A0A0F9GJB4"/>
<comment type="caution">
    <text evidence="1">The sequence shown here is derived from an EMBL/GenBank/DDBJ whole genome shotgun (WGS) entry which is preliminary data.</text>
</comment>
<evidence type="ECO:0000313" key="1">
    <source>
        <dbReference type="EMBL" id="KKL90626.1"/>
    </source>
</evidence>
<name>A0A0F9GJB4_9ZZZZ</name>
<reference evidence="1" key="1">
    <citation type="journal article" date="2015" name="Nature">
        <title>Complex archaea that bridge the gap between prokaryotes and eukaryotes.</title>
        <authorList>
            <person name="Spang A."/>
            <person name="Saw J.H."/>
            <person name="Jorgensen S.L."/>
            <person name="Zaremba-Niedzwiedzka K."/>
            <person name="Martijn J."/>
            <person name="Lind A.E."/>
            <person name="van Eijk R."/>
            <person name="Schleper C."/>
            <person name="Guy L."/>
            <person name="Ettema T.J."/>
        </authorList>
    </citation>
    <scope>NUCLEOTIDE SEQUENCE</scope>
</reference>
<protein>
    <submittedName>
        <fullName evidence="1">Uncharacterized protein</fullName>
    </submittedName>
</protein>
<sequence>MRKKKKNEAVLNLELNFNREIKIVRDILVSLSNIFILLDPILDKMLMMEEAEELYKNGTIDKAIQLFDEISSQCKKLANPSISPEIFKNLRN</sequence>
<dbReference type="EMBL" id="LAZR01019960">
    <property type="protein sequence ID" value="KKL90626.1"/>
    <property type="molecule type" value="Genomic_DNA"/>
</dbReference>
<accession>A0A0F9GJB4</accession>
<organism evidence="1">
    <name type="scientific">marine sediment metagenome</name>
    <dbReference type="NCBI Taxonomy" id="412755"/>
    <lineage>
        <taxon>unclassified sequences</taxon>
        <taxon>metagenomes</taxon>
        <taxon>ecological metagenomes</taxon>
    </lineage>
</organism>
<proteinExistence type="predicted"/>
<gene>
    <name evidence="1" type="ORF">LCGC14_1902810</name>
</gene>